<keyword evidence="11" id="KW-1185">Reference proteome</keyword>
<keyword evidence="7" id="KW-1133">Transmembrane helix</keyword>
<keyword evidence="8" id="KW-0408">Iron</keyword>
<dbReference type="InterPro" id="IPR005798">
    <property type="entry name" value="Cyt_b/b6_C"/>
</dbReference>
<keyword evidence="3" id="KW-0349">Heme</keyword>
<dbReference type="GO" id="GO:0046872">
    <property type="term" value="F:metal ion binding"/>
    <property type="evidence" value="ECO:0007669"/>
    <property type="project" value="UniProtKB-KW"/>
</dbReference>
<keyword evidence="4" id="KW-0812">Transmembrane</keyword>
<keyword evidence="9" id="KW-0472">Membrane</keyword>
<name>A0A402CUF2_9BACT</name>
<evidence type="ECO:0000256" key="4">
    <source>
        <dbReference type="ARBA" id="ARBA00022692"/>
    </source>
</evidence>
<organism evidence="10 11">
    <name type="scientific">Capsulimonas corticalis</name>
    <dbReference type="NCBI Taxonomy" id="2219043"/>
    <lineage>
        <taxon>Bacteria</taxon>
        <taxon>Bacillati</taxon>
        <taxon>Armatimonadota</taxon>
        <taxon>Armatimonadia</taxon>
        <taxon>Capsulimonadales</taxon>
        <taxon>Capsulimonadaceae</taxon>
        <taxon>Capsulimonas</taxon>
    </lineage>
</organism>
<evidence type="ECO:0000256" key="3">
    <source>
        <dbReference type="ARBA" id="ARBA00022617"/>
    </source>
</evidence>
<accession>A0A402CUF2</accession>
<protein>
    <submittedName>
        <fullName evidence="10">Cytochrome b6</fullName>
    </submittedName>
</protein>
<dbReference type="GO" id="GO:0016020">
    <property type="term" value="C:membrane"/>
    <property type="evidence" value="ECO:0007669"/>
    <property type="project" value="UniProtKB-SubCell"/>
</dbReference>
<dbReference type="AlphaFoldDB" id="A0A402CUF2"/>
<dbReference type="KEGG" id="ccot:CCAX7_10100"/>
<dbReference type="Proteomes" id="UP000287394">
    <property type="component" value="Chromosome"/>
</dbReference>
<keyword evidence="2" id="KW-0813">Transport</keyword>
<evidence type="ECO:0000256" key="9">
    <source>
        <dbReference type="ARBA" id="ARBA00023136"/>
    </source>
</evidence>
<sequence>MKRVREEEIFPRNPNKTYGLMELVKGSSTRVDRGPDDMVSSWPHLLIREAALFAGCFAAMLALAVFFPPPLEAPANPLRPPNPAKAPWYFLGLQELVAYDAFWGGLGIPGLVVVALMAIPYVDRHHSGIGRWFAKSRRTATTLWTMYVVVVIVLIIIGVYFRGPNWAWFWPGEMPKEVQ</sequence>
<evidence type="ECO:0000256" key="1">
    <source>
        <dbReference type="ARBA" id="ARBA00004141"/>
    </source>
</evidence>
<evidence type="ECO:0000256" key="5">
    <source>
        <dbReference type="ARBA" id="ARBA00022723"/>
    </source>
</evidence>
<dbReference type="InterPro" id="IPR027387">
    <property type="entry name" value="Cytb/b6-like_sf"/>
</dbReference>
<evidence type="ECO:0000256" key="2">
    <source>
        <dbReference type="ARBA" id="ARBA00022448"/>
    </source>
</evidence>
<dbReference type="EMBL" id="AP025739">
    <property type="protein sequence ID" value="BDI28959.1"/>
    <property type="molecule type" value="Genomic_DNA"/>
</dbReference>
<keyword evidence="6" id="KW-0249">Electron transport</keyword>
<dbReference type="Pfam" id="PF00032">
    <property type="entry name" value="Cytochrom_B_C"/>
    <property type="match status" value="1"/>
</dbReference>
<dbReference type="InterPro" id="IPR036150">
    <property type="entry name" value="Cyt_b/b6_C_sf"/>
</dbReference>
<dbReference type="GO" id="GO:0009055">
    <property type="term" value="F:electron transfer activity"/>
    <property type="evidence" value="ECO:0007669"/>
    <property type="project" value="InterPro"/>
</dbReference>
<dbReference type="OrthoDB" id="5398501at2"/>
<comment type="subcellular location">
    <subcellularLocation>
        <location evidence="1">Membrane</location>
        <topology evidence="1">Multi-pass membrane protein</topology>
    </subcellularLocation>
</comment>
<keyword evidence="5" id="KW-0479">Metal-binding</keyword>
<evidence type="ECO:0000256" key="8">
    <source>
        <dbReference type="ARBA" id="ARBA00023004"/>
    </source>
</evidence>
<dbReference type="RefSeq" id="WP_119321013.1">
    <property type="nucleotide sequence ID" value="NZ_AP025739.1"/>
</dbReference>
<gene>
    <name evidence="10" type="ORF">CCAX7_10100</name>
</gene>
<dbReference type="Gene3D" id="1.20.810.10">
    <property type="entry name" value="Cytochrome Bc1 Complex, Chain C"/>
    <property type="match status" value="1"/>
</dbReference>
<dbReference type="SUPFAM" id="SSF81648">
    <property type="entry name" value="a domain/subunit of cytochrome bc1 complex (Ubiquinol-cytochrome c reductase)"/>
    <property type="match status" value="1"/>
</dbReference>
<evidence type="ECO:0000313" key="11">
    <source>
        <dbReference type="Proteomes" id="UP000287394"/>
    </source>
</evidence>
<dbReference type="GO" id="GO:0016491">
    <property type="term" value="F:oxidoreductase activity"/>
    <property type="evidence" value="ECO:0007669"/>
    <property type="project" value="InterPro"/>
</dbReference>
<proteinExistence type="predicted"/>
<evidence type="ECO:0000256" key="6">
    <source>
        <dbReference type="ARBA" id="ARBA00022982"/>
    </source>
</evidence>
<evidence type="ECO:0000256" key="7">
    <source>
        <dbReference type="ARBA" id="ARBA00022989"/>
    </source>
</evidence>
<reference evidence="10 11" key="1">
    <citation type="journal article" date="2019" name="Int. J. Syst. Evol. Microbiol.">
        <title>Capsulimonas corticalis gen. nov., sp. nov., an aerobic capsulated bacterium, of a novel bacterial order, Capsulimonadales ord. nov., of the class Armatimonadia of the phylum Armatimonadetes.</title>
        <authorList>
            <person name="Li J."/>
            <person name="Kudo C."/>
            <person name="Tonouchi A."/>
        </authorList>
    </citation>
    <scope>NUCLEOTIDE SEQUENCE [LARGE SCALE GENOMIC DNA]</scope>
    <source>
        <strain evidence="10 11">AX-7</strain>
    </source>
</reference>
<evidence type="ECO:0000313" key="10">
    <source>
        <dbReference type="EMBL" id="BDI28959.1"/>
    </source>
</evidence>